<name>A0ABT5IZQ4_9NEIS</name>
<evidence type="ECO:0000313" key="1">
    <source>
        <dbReference type="EMBL" id="MDC7718065.1"/>
    </source>
</evidence>
<dbReference type="EMBL" id="JAQQLF010000015">
    <property type="protein sequence ID" value="MDC7718065.1"/>
    <property type="molecule type" value="Genomic_DNA"/>
</dbReference>
<dbReference type="SUPFAM" id="SSF54523">
    <property type="entry name" value="Pili subunits"/>
    <property type="match status" value="1"/>
</dbReference>
<accession>A0ABT5IZQ4</accession>
<reference evidence="1 2" key="1">
    <citation type="submission" date="2023-01" db="EMBL/GenBank/DDBJ databases">
        <title>Novel species of the genus Vogesella isolated from rivers.</title>
        <authorList>
            <person name="Lu H."/>
        </authorList>
    </citation>
    <scope>NUCLEOTIDE SEQUENCE [LARGE SCALE GENOMIC DNA]</scope>
    <source>
        <strain evidence="1 2">DC21W</strain>
    </source>
</reference>
<keyword evidence="2" id="KW-1185">Reference proteome</keyword>
<sequence>MVVLAIAAILTMLSAWLYRDEQVRADRGAVAALLQHDAVFLEAYYSQRGGYKETASRWPALPYTQHPEQGAARYTIGFAATARNTDNGYFVLRATATDGLLGYVELTQTGIMKYCAPDGSKERCRLL</sequence>
<protein>
    <submittedName>
        <fullName evidence="1">Type IV pilin protein</fullName>
    </submittedName>
</protein>
<dbReference type="Pfam" id="PF16732">
    <property type="entry name" value="ComP_DUS"/>
    <property type="match status" value="1"/>
</dbReference>
<comment type="caution">
    <text evidence="1">The sequence shown here is derived from an EMBL/GenBank/DDBJ whole genome shotgun (WGS) entry which is preliminary data.</text>
</comment>
<dbReference type="InterPro" id="IPR031982">
    <property type="entry name" value="PilE-like"/>
</dbReference>
<dbReference type="Proteomes" id="UP001219956">
    <property type="component" value="Unassembled WGS sequence"/>
</dbReference>
<evidence type="ECO:0000313" key="2">
    <source>
        <dbReference type="Proteomes" id="UP001219956"/>
    </source>
</evidence>
<gene>
    <name evidence="1" type="ORF">PQU95_12675</name>
</gene>
<dbReference type="InterPro" id="IPR045584">
    <property type="entry name" value="Pilin-like"/>
</dbReference>
<proteinExistence type="predicted"/>
<dbReference type="Gene3D" id="3.30.700.50">
    <property type="match status" value="1"/>
</dbReference>
<organism evidence="1 2">
    <name type="scientific">Vogesella aquatica</name>
    <dbReference type="NCBI Taxonomy" id="2984206"/>
    <lineage>
        <taxon>Bacteria</taxon>
        <taxon>Pseudomonadati</taxon>
        <taxon>Pseudomonadota</taxon>
        <taxon>Betaproteobacteria</taxon>
        <taxon>Neisseriales</taxon>
        <taxon>Chromobacteriaceae</taxon>
        <taxon>Vogesella</taxon>
    </lineage>
</organism>